<proteinExistence type="predicted"/>
<evidence type="ECO:0008006" key="5">
    <source>
        <dbReference type="Google" id="ProtNLM"/>
    </source>
</evidence>
<feature type="compositionally biased region" description="Polar residues" evidence="1">
    <location>
        <begin position="191"/>
        <end position="201"/>
    </location>
</feature>
<dbReference type="InterPro" id="IPR009057">
    <property type="entry name" value="Homeodomain-like_sf"/>
</dbReference>
<organism evidence="3 4">
    <name type="scientific">Haematococcus lacustris</name>
    <name type="common">Green alga</name>
    <name type="synonym">Haematococcus pluvialis</name>
    <dbReference type="NCBI Taxonomy" id="44745"/>
    <lineage>
        <taxon>Eukaryota</taxon>
        <taxon>Viridiplantae</taxon>
        <taxon>Chlorophyta</taxon>
        <taxon>core chlorophytes</taxon>
        <taxon>Chlorophyceae</taxon>
        <taxon>CS clade</taxon>
        <taxon>Chlamydomonadales</taxon>
        <taxon>Haematococcaceae</taxon>
        <taxon>Haematococcus</taxon>
    </lineage>
</organism>
<feature type="region of interest" description="Disordered" evidence="1">
    <location>
        <begin position="85"/>
        <end position="119"/>
    </location>
</feature>
<protein>
    <recommendedName>
        <fullName evidence="5">Homeobox domain-containing protein</fullName>
    </recommendedName>
</protein>
<evidence type="ECO:0000256" key="2">
    <source>
        <dbReference type="SAM" id="SignalP"/>
    </source>
</evidence>
<feature type="signal peptide" evidence="2">
    <location>
        <begin position="1"/>
        <end position="19"/>
    </location>
</feature>
<accession>A0A6A0A5K3</accession>
<dbReference type="EMBL" id="BLLF01003616">
    <property type="protein sequence ID" value="GFH27782.1"/>
    <property type="molecule type" value="Genomic_DNA"/>
</dbReference>
<evidence type="ECO:0000256" key="1">
    <source>
        <dbReference type="SAM" id="MobiDB-lite"/>
    </source>
</evidence>
<dbReference type="AlphaFoldDB" id="A0A6A0A5K3"/>
<evidence type="ECO:0000313" key="4">
    <source>
        <dbReference type="Proteomes" id="UP000485058"/>
    </source>
</evidence>
<comment type="caution">
    <text evidence="3">The sequence shown here is derived from an EMBL/GenBank/DDBJ whole genome shotgun (WGS) entry which is preliminary data.</text>
</comment>
<evidence type="ECO:0000313" key="3">
    <source>
        <dbReference type="EMBL" id="GFH27782.1"/>
    </source>
</evidence>
<sequence>MPLAEATMVLAILRTPAAAGLLAARKEMGLTDARNKRLPADALRTLEAIYERTPFPSNEVVKGMWDLHRINRDTALTWFKSRRESDGILSSEQKRPSRQSSDEFEDEDIEHGGHASAADLTSRDLRKAIGPLGLDSNNLLIRLAQPSSPQNEPERQRGSQRNGSGPGAAGDGAAEAEQQRQPPRLVSISPRQLAQMQSSLPSPKKHKGAKRMETMGITEGTRGLVVGDVQYVAKHKAPGSNKMWARMWRSRMARAPRPILPLLLPDPQ</sequence>
<keyword evidence="4" id="KW-1185">Reference proteome</keyword>
<feature type="region of interest" description="Disordered" evidence="1">
    <location>
        <begin position="146"/>
        <end position="183"/>
    </location>
</feature>
<feature type="chain" id="PRO_5025668379" description="Homeobox domain-containing protein" evidence="2">
    <location>
        <begin position="20"/>
        <end position="268"/>
    </location>
</feature>
<keyword evidence="2" id="KW-0732">Signal</keyword>
<name>A0A6A0A5K3_HAELA</name>
<reference evidence="3 4" key="1">
    <citation type="submission" date="2020-02" db="EMBL/GenBank/DDBJ databases">
        <title>Draft genome sequence of Haematococcus lacustris strain NIES-144.</title>
        <authorList>
            <person name="Morimoto D."/>
            <person name="Nakagawa S."/>
            <person name="Yoshida T."/>
            <person name="Sawayama S."/>
        </authorList>
    </citation>
    <scope>NUCLEOTIDE SEQUENCE [LARGE SCALE GENOMIC DNA]</scope>
    <source>
        <strain evidence="3 4">NIES-144</strain>
    </source>
</reference>
<dbReference type="SUPFAM" id="SSF46689">
    <property type="entry name" value="Homeodomain-like"/>
    <property type="match status" value="1"/>
</dbReference>
<dbReference type="Proteomes" id="UP000485058">
    <property type="component" value="Unassembled WGS sequence"/>
</dbReference>
<feature type="region of interest" description="Disordered" evidence="1">
    <location>
        <begin position="191"/>
        <end position="210"/>
    </location>
</feature>
<gene>
    <name evidence="3" type="ORF">HaLaN_26162</name>
</gene>